<comment type="catalytic activity">
    <reaction evidence="7">
        <text>beta-D-fructose 1,6-bisphosphate = D-glyceraldehyde 3-phosphate + dihydroxyacetone phosphate</text>
        <dbReference type="Rhea" id="RHEA:14729"/>
        <dbReference type="ChEBI" id="CHEBI:32966"/>
        <dbReference type="ChEBI" id="CHEBI:57642"/>
        <dbReference type="ChEBI" id="CHEBI:59776"/>
        <dbReference type="EC" id="4.1.2.13"/>
    </reaction>
</comment>
<dbReference type="OrthoDB" id="36455at2759"/>
<dbReference type="InterPro" id="IPR013785">
    <property type="entry name" value="Aldolase_TIM"/>
</dbReference>
<dbReference type="AlphaFoldDB" id="A0A401Q4Y1"/>
<dbReference type="PANTHER" id="PTHR11627">
    <property type="entry name" value="FRUCTOSE-BISPHOSPHATE ALDOLASE"/>
    <property type="match status" value="1"/>
</dbReference>
<protein>
    <recommendedName>
        <fullName evidence="3 7">Fructose-bisphosphate aldolase</fullName>
        <ecNumber evidence="3 7">4.1.2.13</ecNumber>
    </recommendedName>
</protein>
<dbReference type="OMA" id="EHIANTE"/>
<evidence type="ECO:0000313" key="10">
    <source>
        <dbReference type="Proteomes" id="UP000288216"/>
    </source>
</evidence>
<keyword evidence="5 7" id="KW-0456">Lyase</keyword>
<dbReference type="EC" id="4.1.2.13" evidence="3 7"/>
<dbReference type="InterPro" id="IPR029768">
    <property type="entry name" value="Aldolase_I_AS"/>
</dbReference>
<evidence type="ECO:0000256" key="5">
    <source>
        <dbReference type="ARBA" id="ARBA00023239"/>
    </source>
</evidence>
<dbReference type="InterPro" id="IPR000741">
    <property type="entry name" value="FBA_I"/>
</dbReference>
<evidence type="ECO:0000256" key="8">
    <source>
        <dbReference type="RuleBase" id="RU004257"/>
    </source>
</evidence>
<dbReference type="NCBIfam" id="NF033379">
    <property type="entry name" value="FrucBisAld_I"/>
    <property type="match status" value="1"/>
</dbReference>
<sequence length="364" mass="39567">MTYQFHALTPAQKKELSDIALKITSPGKGILAADESVGSMAKRLNQIGVENTEENRRIYRQILLTADDRIKSFIGGVIFFHETLYQSTDDGTPFVNVIKDQDIVVGIKVDKGVVPLAGTNGETTTQGLDGLSERCAQYKKDGADFAKWRCVLKISDTTPSSLAIAENANVLARYASICQQNGIVPIVEPEILPDGDHDLKRCQYITEKVLGAVYKALSDHHIYLEGTLLKPNMVTAGHACPTKYSPEEVAISTVTALRRTVPPAVPGVTFLSGGQSEEEATIHLNAINKCPLPKPWALTFSFGRALQASALNAWHGEQDNLQAAQDEFMKRAEVNSLASLGQYETSGESDGAASQSLYVENHAY</sequence>
<dbReference type="Gene3D" id="3.20.20.70">
    <property type="entry name" value="Aldolase class I"/>
    <property type="match status" value="1"/>
</dbReference>
<evidence type="ECO:0000313" key="9">
    <source>
        <dbReference type="EMBL" id="GCB80430.1"/>
    </source>
</evidence>
<dbReference type="SUPFAM" id="SSF51569">
    <property type="entry name" value="Aldolase"/>
    <property type="match status" value="1"/>
</dbReference>
<comment type="pathway">
    <text evidence="1 8">Carbohydrate degradation; glycolysis; D-glyceraldehyde 3-phosphate and glycerone phosphate from D-glucose: step 4/4.</text>
</comment>
<dbReference type="UniPathway" id="UPA00109">
    <property type="reaction ID" value="UER00183"/>
</dbReference>
<gene>
    <name evidence="9" type="ORF">scyTo_0016200</name>
</gene>
<dbReference type="Pfam" id="PF00274">
    <property type="entry name" value="Glycolytic"/>
    <property type="match status" value="1"/>
</dbReference>
<dbReference type="FunFam" id="3.20.20.70:FF:000021">
    <property type="entry name" value="Fructose-bisphosphate aldolase"/>
    <property type="match status" value="1"/>
</dbReference>
<evidence type="ECO:0000256" key="2">
    <source>
        <dbReference type="ARBA" id="ARBA00010387"/>
    </source>
</evidence>
<organism evidence="9 10">
    <name type="scientific">Scyliorhinus torazame</name>
    <name type="common">Cloudy catshark</name>
    <name type="synonym">Catulus torazame</name>
    <dbReference type="NCBI Taxonomy" id="75743"/>
    <lineage>
        <taxon>Eukaryota</taxon>
        <taxon>Metazoa</taxon>
        <taxon>Chordata</taxon>
        <taxon>Craniata</taxon>
        <taxon>Vertebrata</taxon>
        <taxon>Chondrichthyes</taxon>
        <taxon>Elasmobranchii</taxon>
        <taxon>Galeomorphii</taxon>
        <taxon>Galeoidea</taxon>
        <taxon>Carcharhiniformes</taxon>
        <taxon>Scyliorhinidae</taxon>
        <taxon>Scyliorhinus</taxon>
    </lineage>
</organism>
<dbReference type="STRING" id="75743.A0A401Q4Y1"/>
<evidence type="ECO:0000256" key="1">
    <source>
        <dbReference type="ARBA" id="ARBA00004714"/>
    </source>
</evidence>
<name>A0A401Q4Y1_SCYTO</name>
<comment type="similarity">
    <text evidence="2 7">Belongs to the class I fructose-bisphosphate aldolase family.</text>
</comment>
<accession>A0A401Q4Y1</accession>
<evidence type="ECO:0000256" key="7">
    <source>
        <dbReference type="RuleBase" id="RU003994"/>
    </source>
</evidence>
<keyword evidence="6" id="KW-0704">Schiff base</keyword>
<dbReference type="EMBL" id="BFAA01009648">
    <property type="protein sequence ID" value="GCB80430.1"/>
    <property type="molecule type" value="Genomic_DNA"/>
</dbReference>
<dbReference type="GO" id="GO:0006096">
    <property type="term" value="P:glycolytic process"/>
    <property type="evidence" value="ECO:0007669"/>
    <property type="project" value="UniProtKB-UniPathway"/>
</dbReference>
<dbReference type="GO" id="GO:0004332">
    <property type="term" value="F:fructose-bisphosphate aldolase activity"/>
    <property type="evidence" value="ECO:0007669"/>
    <property type="project" value="UniProtKB-EC"/>
</dbReference>
<keyword evidence="4 7" id="KW-0324">Glycolysis</keyword>
<evidence type="ECO:0000256" key="6">
    <source>
        <dbReference type="ARBA" id="ARBA00023270"/>
    </source>
</evidence>
<keyword evidence="10" id="KW-1185">Reference proteome</keyword>
<comment type="caution">
    <text evidence="9">The sequence shown here is derived from an EMBL/GenBank/DDBJ whole genome shotgun (WGS) entry which is preliminary data.</text>
</comment>
<dbReference type="Proteomes" id="UP000288216">
    <property type="component" value="Unassembled WGS sequence"/>
</dbReference>
<reference evidence="9 10" key="1">
    <citation type="journal article" date="2018" name="Nat. Ecol. Evol.">
        <title>Shark genomes provide insights into elasmobranch evolution and the origin of vertebrates.</title>
        <authorList>
            <person name="Hara Y"/>
            <person name="Yamaguchi K"/>
            <person name="Onimaru K"/>
            <person name="Kadota M"/>
            <person name="Koyanagi M"/>
            <person name="Keeley SD"/>
            <person name="Tatsumi K"/>
            <person name="Tanaka K"/>
            <person name="Motone F"/>
            <person name="Kageyama Y"/>
            <person name="Nozu R"/>
            <person name="Adachi N"/>
            <person name="Nishimura O"/>
            <person name="Nakagawa R"/>
            <person name="Tanegashima C"/>
            <person name="Kiyatake I"/>
            <person name="Matsumoto R"/>
            <person name="Murakumo K"/>
            <person name="Nishida K"/>
            <person name="Terakita A"/>
            <person name="Kuratani S"/>
            <person name="Sato K"/>
            <person name="Hyodo S Kuraku.S."/>
        </authorList>
    </citation>
    <scope>NUCLEOTIDE SEQUENCE [LARGE SCALE GENOMIC DNA]</scope>
</reference>
<evidence type="ECO:0000256" key="3">
    <source>
        <dbReference type="ARBA" id="ARBA00013068"/>
    </source>
</evidence>
<dbReference type="PROSITE" id="PS00158">
    <property type="entry name" value="ALDOLASE_CLASS_I"/>
    <property type="match status" value="1"/>
</dbReference>
<proteinExistence type="inferred from homology"/>
<evidence type="ECO:0000256" key="4">
    <source>
        <dbReference type="ARBA" id="ARBA00023152"/>
    </source>
</evidence>
<dbReference type="CDD" id="cd00948">
    <property type="entry name" value="FBP_aldolase_I_a"/>
    <property type="match status" value="1"/>
</dbReference>